<protein>
    <submittedName>
        <fullName evidence="2">Uncharacterized protein</fullName>
    </submittedName>
</protein>
<dbReference type="EMBL" id="CADIKR010000008">
    <property type="protein sequence ID" value="CAB3913368.1"/>
    <property type="molecule type" value="Genomic_DNA"/>
</dbReference>
<name>A0ABM8LL18_9BURK</name>
<evidence type="ECO:0000256" key="1">
    <source>
        <dbReference type="SAM" id="MobiDB-lite"/>
    </source>
</evidence>
<dbReference type="Proteomes" id="UP000507140">
    <property type="component" value="Unassembled WGS sequence"/>
</dbReference>
<accession>A0ABM8LL18</accession>
<reference evidence="2 3" key="1">
    <citation type="submission" date="2020-04" db="EMBL/GenBank/DDBJ databases">
        <authorList>
            <person name="De Canck E."/>
        </authorList>
    </citation>
    <scope>NUCLEOTIDE SEQUENCE [LARGE SCALE GENOMIC DNA]</scope>
    <source>
        <strain evidence="2 3">LMG 3415</strain>
    </source>
</reference>
<evidence type="ECO:0000313" key="2">
    <source>
        <dbReference type="EMBL" id="CAB3913368.1"/>
    </source>
</evidence>
<sequence length="77" mass="8277">MEPPNGIAHRGLSHTEFPCYVQALGTEQNNPPDRVPNCQGIKAGDVGQSGELIRGQGAWDFGGHVEGRGKGRRRHSS</sequence>
<gene>
    <name evidence="2" type="ORF">LMG3415_05095</name>
</gene>
<proteinExistence type="predicted"/>
<organism evidence="2 3">
    <name type="scientific">Achromobacter mucicolens</name>
    <dbReference type="NCBI Taxonomy" id="1389922"/>
    <lineage>
        <taxon>Bacteria</taxon>
        <taxon>Pseudomonadati</taxon>
        <taxon>Pseudomonadota</taxon>
        <taxon>Betaproteobacteria</taxon>
        <taxon>Burkholderiales</taxon>
        <taxon>Alcaligenaceae</taxon>
        <taxon>Achromobacter</taxon>
    </lineage>
</organism>
<comment type="caution">
    <text evidence="2">The sequence shown here is derived from an EMBL/GenBank/DDBJ whole genome shotgun (WGS) entry which is preliminary data.</text>
</comment>
<feature type="region of interest" description="Disordered" evidence="1">
    <location>
        <begin position="57"/>
        <end position="77"/>
    </location>
</feature>
<keyword evidence="3" id="KW-1185">Reference proteome</keyword>
<evidence type="ECO:0000313" key="3">
    <source>
        <dbReference type="Proteomes" id="UP000507140"/>
    </source>
</evidence>